<dbReference type="EMBL" id="AVOT02002860">
    <property type="protein sequence ID" value="MBW0471788.1"/>
    <property type="molecule type" value="Genomic_DNA"/>
</dbReference>
<organism evidence="2 3">
    <name type="scientific">Austropuccinia psidii MF-1</name>
    <dbReference type="NCBI Taxonomy" id="1389203"/>
    <lineage>
        <taxon>Eukaryota</taxon>
        <taxon>Fungi</taxon>
        <taxon>Dikarya</taxon>
        <taxon>Basidiomycota</taxon>
        <taxon>Pucciniomycotina</taxon>
        <taxon>Pucciniomycetes</taxon>
        <taxon>Pucciniales</taxon>
        <taxon>Sphaerophragmiaceae</taxon>
        <taxon>Austropuccinia</taxon>
    </lineage>
</organism>
<evidence type="ECO:0000313" key="2">
    <source>
        <dbReference type="EMBL" id="MBW0471788.1"/>
    </source>
</evidence>
<reference evidence="2" key="1">
    <citation type="submission" date="2021-03" db="EMBL/GenBank/DDBJ databases">
        <title>Draft genome sequence of rust myrtle Austropuccinia psidii MF-1, a brazilian biotype.</title>
        <authorList>
            <person name="Quecine M.C."/>
            <person name="Pachon D.M.R."/>
            <person name="Bonatelli M.L."/>
            <person name="Correr F.H."/>
            <person name="Franceschini L.M."/>
            <person name="Leite T.F."/>
            <person name="Margarido G.R.A."/>
            <person name="Almeida C.A."/>
            <person name="Ferrarezi J.A."/>
            <person name="Labate C.A."/>
        </authorList>
    </citation>
    <scope>NUCLEOTIDE SEQUENCE</scope>
    <source>
        <strain evidence="2">MF-1</strain>
    </source>
</reference>
<dbReference type="Proteomes" id="UP000765509">
    <property type="component" value="Unassembled WGS sequence"/>
</dbReference>
<sequence length="204" mass="22894">MSQRVTLQILYGEQLNQAEHTLISSGSQGVTQPDSPVASWNSGTSISVAKSNHSSQSLVVSRGRQGSKGKNDFFQPEAEGVRPNDPEAFGIGEKSTQDPEIAVNTPDRVSSPPIINIIPTQNEHSFGTPESNMKINLMWLKRSQYTEQTQEKFEKLHEKNLTLQELLTLQKTTIHNLQEDYTKLSKASEETKIRLNKAFNEQYH</sequence>
<protein>
    <submittedName>
        <fullName evidence="2">Uncharacterized protein</fullName>
    </submittedName>
</protein>
<dbReference type="AlphaFoldDB" id="A0A9Q3GLC1"/>
<name>A0A9Q3GLC1_9BASI</name>
<keyword evidence="3" id="KW-1185">Reference proteome</keyword>
<gene>
    <name evidence="2" type="ORF">O181_011503</name>
</gene>
<feature type="compositionally biased region" description="Polar residues" evidence="1">
    <location>
        <begin position="24"/>
        <end position="59"/>
    </location>
</feature>
<comment type="caution">
    <text evidence="2">The sequence shown here is derived from an EMBL/GenBank/DDBJ whole genome shotgun (WGS) entry which is preliminary data.</text>
</comment>
<accession>A0A9Q3GLC1</accession>
<evidence type="ECO:0000256" key="1">
    <source>
        <dbReference type="SAM" id="MobiDB-lite"/>
    </source>
</evidence>
<evidence type="ECO:0000313" key="3">
    <source>
        <dbReference type="Proteomes" id="UP000765509"/>
    </source>
</evidence>
<proteinExistence type="predicted"/>
<feature type="region of interest" description="Disordered" evidence="1">
    <location>
        <begin position="24"/>
        <end position="84"/>
    </location>
</feature>